<dbReference type="Gene3D" id="3.40.50.150">
    <property type="entry name" value="Vaccinia Virus protein VP39"/>
    <property type="match status" value="1"/>
</dbReference>
<keyword evidence="2" id="KW-1185">Reference proteome</keyword>
<protein>
    <submittedName>
        <fullName evidence="1">Methyltransferase domain-containing protein</fullName>
    </submittedName>
</protein>
<dbReference type="Proteomes" id="UP001620408">
    <property type="component" value="Unassembled WGS sequence"/>
</dbReference>
<reference evidence="1 2" key="1">
    <citation type="submission" date="2020-10" db="EMBL/GenBank/DDBJ databases">
        <title>Phylogeny of dyella-like bacteria.</title>
        <authorList>
            <person name="Fu J."/>
        </authorList>
    </citation>
    <scope>NUCLEOTIDE SEQUENCE [LARGE SCALE GENOMIC DNA]</scope>
    <source>
        <strain evidence="1 2">BB4</strain>
    </source>
</reference>
<accession>A0ABW8KDA1</accession>
<keyword evidence="1" id="KW-0489">Methyltransferase</keyword>
<dbReference type="PANTHER" id="PTHR43861">
    <property type="entry name" value="TRANS-ACONITATE 2-METHYLTRANSFERASE-RELATED"/>
    <property type="match status" value="1"/>
</dbReference>
<evidence type="ECO:0000313" key="2">
    <source>
        <dbReference type="Proteomes" id="UP001620408"/>
    </source>
</evidence>
<sequence>MTSETLLLENAILAAWQQNAQPWTQAVREQRIESRRLVTDRAVVEAVMACAPKRVIDIGCGEGWLARVLTAQGVEVIGVDAVADLIETARAQGGGRFEHLSYAQLAAGMLGERGDVVVCNFSLLGKQSVEHLLAAVPGLLNHSGVLVVQTLHPMMACGDQPYRDGWREGSWAGCGEGFNTPAPWYFRTLGGWLDTFTACGLRLIRIDEPLHPDSGRPASVLFVLVPAHSV</sequence>
<proteinExistence type="predicted"/>
<dbReference type="InterPro" id="IPR029063">
    <property type="entry name" value="SAM-dependent_MTases_sf"/>
</dbReference>
<evidence type="ECO:0000313" key="1">
    <source>
        <dbReference type="EMBL" id="MFK2919429.1"/>
    </source>
</evidence>
<name>A0ABW8KDA1_9GAMM</name>
<dbReference type="GO" id="GO:0032259">
    <property type="term" value="P:methylation"/>
    <property type="evidence" value="ECO:0007669"/>
    <property type="project" value="UniProtKB-KW"/>
</dbReference>
<dbReference type="RefSeq" id="WP_379984533.1">
    <property type="nucleotide sequence ID" value="NZ_JADIKD010000012.1"/>
</dbReference>
<gene>
    <name evidence="1" type="ORF">ISS97_19360</name>
</gene>
<dbReference type="CDD" id="cd02440">
    <property type="entry name" value="AdoMet_MTases"/>
    <property type="match status" value="1"/>
</dbReference>
<organism evidence="1 2">
    <name type="scientific">Dyella koreensis</name>
    <dbReference type="NCBI Taxonomy" id="311235"/>
    <lineage>
        <taxon>Bacteria</taxon>
        <taxon>Pseudomonadati</taxon>
        <taxon>Pseudomonadota</taxon>
        <taxon>Gammaproteobacteria</taxon>
        <taxon>Lysobacterales</taxon>
        <taxon>Rhodanobacteraceae</taxon>
        <taxon>Dyella</taxon>
    </lineage>
</organism>
<keyword evidence="1" id="KW-0808">Transferase</keyword>
<dbReference type="GO" id="GO:0008168">
    <property type="term" value="F:methyltransferase activity"/>
    <property type="evidence" value="ECO:0007669"/>
    <property type="project" value="UniProtKB-KW"/>
</dbReference>
<dbReference type="Pfam" id="PF13489">
    <property type="entry name" value="Methyltransf_23"/>
    <property type="match status" value="1"/>
</dbReference>
<comment type="caution">
    <text evidence="1">The sequence shown here is derived from an EMBL/GenBank/DDBJ whole genome shotgun (WGS) entry which is preliminary data.</text>
</comment>
<dbReference type="EMBL" id="JADIKD010000012">
    <property type="protein sequence ID" value="MFK2919429.1"/>
    <property type="molecule type" value="Genomic_DNA"/>
</dbReference>
<dbReference type="SUPFAM" id="SSF53335">
    <property type="entry name" value="S-adenosyl-L-methionine-dependent methyltransferases"/>
    <property type="match status" value="1"/>
</dbReference>